<proteinExistence type="predicted"/>
<dbReference type="EMBL" id="MK851048">
    <property type="protein sequence ID" value="QDH76106.1"/>
    <property type="molecule type" value="Genomic_DNA"/>
</dbReference>
<keyword evidence="1" id="KW-0472">Membrane</keyword>
<evidence type="ECO:0000313" key="2">
    <source>
        <dbReference type="EMBL" id="QDH76106.1"/>
    </source>
</evidence>
<keyword evidence="2" id="KW-0614">Plasmid</keyword>
<feature type="transmembrane region" description="Helical" evidence="1">
    <location>
        <begin position="6"/>
        <end position="21"/>
    </location>
</feature>
<organism evidence="2">
    <name type="scientific">Morganella morganii</name>
    <name type="common">Proteus morganii</name>
    <dbReference type="NCBI Taxonomy" id="582"/>
    <lineage>
        <taxon>Bacteria</taxon>
        <taxon>Pseudomonadati</taxon>
        <taxon>Pseudomonadota</taxon>
        <taxon>Gammaproteobacteria</taxon>
        <taxon>Enterobacterales</taxon>
        <taxon>Morganellaceae</taxon>
        <taxon>Morganella</taxon>
    </lineage>
</organism>
<geneLocation type="plasmid" evidence="2">
    <name>pMM1L5</name>
</geneLocation>
<dbReference type="RefSeq" id="WP_172694061.1">
    <property type="nucleotide sequence ID" value="NZ_MK851048.1"/>
</dbReference>
<keyword evidence="1" id="KW-0812">Transmembrane</keyword>
<keyword evidence="1" id="KW-1133">Transmembrane helix</keyword>
<evidence type="ECO:0000256" key="1">
    <source>
        <dbReference type="SAM" id="Phobius"/>
    </source>
</evidence>
<protein>
    <submittedName>
        <fullName evidence="2">Uncharacterized protein</fullName>
    </submittedName>
</protein>
<sequence length="82" mass="9087">MIITGLAVGFIMIHIGVWRYYHCEKRAGKKISVGIIIAGVLVIAGVFAIDAVNYKENPYRKISGKYHSEECKPLVLSDGNYS</sequence>
<accession>A0A514C8V1</accession>
<feature type="transmembrane region" description="Helical" evidence="1">
    <location>
        <begin position="33"/>
        <end position="54"/>
    </location>
</feature>
<reference evidence="2" key="1">
    <citation type="submission" date="2019-04" db="EMBL/GenBank/DDBJ databases">
        <authorList>
            <person name="Hu G."/>
            <person name="Luo X."/>
        </authorList>
    </citation>
    <scope>NUCLEOTIDE SEQUENCE</scope>
    <source>
        <strain evidence="2">MM1L5</strain>
        <plasmid evidence="2">pMM1L5</plasmid>
    </source>
</reference>
<dbReference type="AlphaFoldDB" id="A0A514C8V1"/>
<name>A0A514C8V1_MORMO</name>